<evidence type="ECO:0000313" key="2">
    <source>
        <dbReference type="Proteomes" id="UP000672934"/>
    </source>
</evidence>
<accession>A0A916MV96</accession>
<dbReference type="Proteomes" id="UP000672934">
    <property type="component" value="Unassembled WGS sequence"/>
</dbReference>
<name>A0A916MV96_9BURK</name>
<proteinExistence type="predicted"/>
<dbReference type="EC" id="3.5.1.9" evidence="1"/>
<comment type="caution">
    <text evidence="1">The sequence shown here is derived from an EMBL/GenBank/DDBJ whole genome shotgun (WGS) entry which is preliminary data.</text>
</comment>
<dbReference type="Pfam" id="PF04199">
    <property type="entry name" value="Cyclase"/>
    <property type="match status" value="1"/>
</dbReference>
<dbReference type="RefSeq" id="WP_211947552.1">
    <property type="nucleotide sequence ID" value="NZ_CAJPUY010000008.1"/>
</dbReference>
<keyword evidence="1" id="KW-0378">Hydrolase</keyword>
<dbReference type="PANTHER" id="PTHR31118">
    <property type="entry name" value="CYCLASE-LIKE PROTEIN 2"/>
    <property type="match status" value="1"/>
</dbReference>
<reference evidence="1" key="1">
    <citation type="submission" date="2021-03" db="EMBL/GenBank/DDBJ databases">
        <authorList>
            <person name="Peeters C."/>
        </authorList>
    </citation>
    <scope>NUCLEOTIDE SEQUENCE</scope>
    <source>
        <strain evidence="1">LMG 31506</strain>
    </source>
</reference>
<dbReference type="AlphaFoldDB" id="A0A916MV96"/>
<dbReference type="PANTHER" id="PTHR31118:SF32">
    <property type="entry name" value="KYNURENINE FORMAMIDASE"/>
    <property type="match status" value="1"/>
</dbReference>
<dbReference type="GO" id="GO:0004061">
    <property type="term" value="F:arylformamidase activity"/>
    <property type="evidence" value="ECO:0007669"/>
    <property type="project" value="UniProtKB-EC"/>
</dbReference>
<gene>
    <name evidence="1" type="primary">kynB_1</name>
    <name evidence="1" type="ORF">LMG31506_02602</name>
</gene>
<dbReference type="GO" id="GO:0019441">
    <property type="term" value="P:L-tryptophan catabolic process to kynurenine"/>
    <property type="evidence" value="ECO:0007669"/>
    <property type="project" value="InterPro"/>
</dbReference>
<keyword evidence="2" id="KW-1185">Reference proteome</keyword>
<dbReference type="InterPro" id="IPR007325">
    <property type="entry name" value="KFase/CYL"/>
</dbReference>
<protein>
    <submittedName>
        <fullName evidence="1">Kynurenine formamidase</fullName>
        <ecNumber evidence="1">3.5.1.9</ecNumber>
    </submittedName>
</protein>
<dbReference type="EMBL" id="CAJPUY010000008">
    <property type="protein sequence ID" value="CAG2142073.1"/>
    <property type="molecule type" value="Genomic_DNA"/>
</dbReference>
<evidence type="ECO:0000313" key="1">
    <source>
        <dbReference type="EMBL" id="CAG2142073.1"/>
    </source>
</evidence>
<dbReference type="InterPro" id="IPR037175">
    <property type="entry name" value="KFase_sf"/>
</dbReference>
<dbReference type="SUPFAM" id="SSF102198">
    <property type="entry name" value="Putative cyclase"/>
    <property type="match status" value="1"/>
</dbReference>
<dbReference type="Gene3D" id="3.50.30.50">
    <property type="entry name" value="Putative cyclase"/>
    <property type="match status" value="1"/>
</dbReference>
<organism evidence="1 2">
    <name type="scientific">Cupriavidus yeoncheonensis</name>
    <dbReference type="NCBI Taxonomy" id="1462994"/>
    <lineage>
        <taxon>Bacteria</taxon>
        <taxon>Pseudomonadati</taxon>
        <taxon>Pseudomonadota</taxon>
        <taxon>Betaproteobacteria</taxon>
        <taxon>Burkholderiales</taxon>
        <taxon>Burkholderiaceae</taxon>
        <taxon>Cupriavidus</taxon>
    </lineage>
</organism>
<sequence length="235" mass="26147">MIVDLSHVFHDGMPGVRFQSETGECVELTAHIRPFMTHAESGRHYAGKASFEISDIAFQSSVGTKMDAPRHRFEGAEDIASLELDRLVLDGVVIDARHAKAGQELDWHDLRFPDHLAGRAVLVNFDWDRHWGTEVYRSHPFVSRAVVTRLCDAGIALFGVDCANVDSTQDPERPAHTGFLGRRILIVENLTGLSRLHDMPFRFFSIPLKARDAAAFPVRAFAETGGRSLPSMAIQ</sequence>